<evidence type="ECO:0000313" key="2">
    <source>
        <dbReference type="Proteomes" id="UP001501510"/>
    </source>
</evidence>
<accession>A0ABN1JMW3</accession>
<organism evidence="1 2">
    <name type="scientific">Clostridium oceanicum</name>
    <dbReference type="NCBI Taxonomy" id="1543"/>
    <lineage>
        <taxon>Bacteria</taxon>
        <taxon>Bacillati</taxon>
        <taxon>Bacillota</taxon>
        <taxon>Clostridia</taxon>
        <taxon>Eubacteriales</taxon>
        <taxon>Clostridiaceae</taxon>
        <taxon>Clostridium</taxon>
    </lineage>
</organism>
<dbReference type="RefSeq" id="WP_343762134.1">
    <property type="nucleotide sequence ID" value="NZ_BAAACG010000010.1"/>
</dbReference>
<evidence type="ECO:0000313" key="1">
    <source>
        <dbReference type="EMBL" id="GAA0743072.1"/>
    </source>
</evidence>
<reference evidence="1 2" key="1">
    <citation type="journal article" date="2019" name="Int. J. Syst. Evol. Microbiol.">
        <title>The Global Catalogue of Microorganisms (GCM) 10K type strain sequencing project: providing services to taxonomists for standard genome sequencing and annotation.</title>
        <authorList>
            <consortium name="The Broad Institute Genomics Platform"/>
            <consortium name="The Broad Institute Genome Sequencing Center for Infectious Disease"/>
            <person name="Wu L."/>
            <person name="Ma J."/>
        </authorList>
    </citation>
    <scope>NUCLEOTIDE SEQUENCE [LARGE SCALE GENOMIC DNA]</scope>
    <source>
        <strain evidence="1 2">JCM 1407</strain>
    </source>
</reference>
<comment type="caution">
    <text evidence="1">The sequence shown here is derived from an EMBL/GenBank/DDBJ whole genome shotgun (WGS) entry which is preliminary data.</text>
</comment>
<name>A0ABN1JMW3_9CLOT</name>
<dbReference type="EMBL" id="BAAACG010000010">
    <property type="protein sequence ID" value="GAA0743072.1"/>
    <property type="molecule type" value="Genomic_DNA"/>
</dbReference>
<proteinExistence type="predicted"/>
<sequence length="53" mass="6177">MYDAKEIDDNGFEELNELNSNCLCDRSYYNKIVNDNSIVKLKSSYIPIENILD</sequence>
<gene>
    <name evidence="1" type="ORF">GCM10008906_26400</name>
</gene>
<protein>
    <submittedName>
        <fullName evidence="1">Uncharacterized protein</fullName>
    </submittedName>
</protein>
<keyword evidence="2" id="KW-1185">Reference proteome</keyword>
<dbReference type="Proteomes" id="UP001501510">
    <property type="component" value="Unassembled WGS sequence"/>
</dbReference>